<comment type="caution">
    <text evidence="1">The sequence shown here is derived from an EMBL/GenBank/DDBJ whole genome shotgun (WGS) entry which is preliminary data.</text>
</comment>
<organism evidence="1 2">
    <name type="scientific">Melastoma candidum</name>
    <dbReference type="NCBI Taxonomy" id="119954"/>
    <lineage>
        <taxon>Eukaryota</taxon>
        <taxon>Viridiplantae</taxon>
        <taxon>Streptophyta</taxon>
        <taxon>Embryophyta</taxon>
        <taxon>Tracheophyta</taxon>
        <taxon>Spermatophyta</taxon>
        <taxon>Magnoliopsida</taxon>
        <taxon>eudicotyledons</taxon>
        <taxon>Gunneridae</taxon>
        <taxon>Pentapetalae</taxon>
        <taxon>rosids</taxon>
        <taxon>malvids</taxon>
        <taxon>Myrtales</taxon>
        <taxon>Melastomataceae</taxon>
        <taxon>Melastomatoideae</taxon>
        <taxon>Melastomateae</taxon>
        <taxon>Melastoma</taxon>
    </lineage>
</organism>
<accession>A0ACB9QKE2</accession>
<sequence>MLLVILWRRISREVTRWDNHSPTKGDTNAFDRLATDSLRYSCSELNSPRFRSGYCSDVSSVSESIRGKIAIRPKEIIQSPWVVGEEETRAKPFSFHHSEASLQQLDSSIGFLDELLSKELPGVIPENCRRAAHDSVPEPDSSTVSKEADQPSPVSVLDAAFADDFSYSPEYFESQCGPSWTSRAA</sequence>
<evidence type="ECO:0000313" key="1">
    <source>
        <dbReference type="EMBL" id="KAI4364133.1"/>
    </source>
</evidence>
<dbReference type="EMBL" id="CM042885">
    <property type="protein sequence ID" value="KAI4364133.1"/>
    <property type="molecule type" value="Genomic_DNA"/>
</dbReference>
<name>A0ACB9QKE2_9MYRT</name>
<proteinExistence type="predicted"/>
<dbReference type="Proteomes" id="UP001057402">
    <property type="component" value="Chromosome 6"/>
</dbReference>
<reference evidence="2" key="1">
    <citation type="journal article" date="2023" name="Front. Plant Sci.">
        <title>Chromosomal-level genome assembly of Melastoma candidum provides insights into trichome evolution.</title>
        <authorList>
            <person name="Zhong Y."/>
            <person name="Wu W."/>
            <person name="Sun C."/>
            <person name="Zou P."/>
            <person name="Liu Y."/>
            <person name="Dai S."/>
            <person name="Zhou R."/>
        </authorList>
    </citation>
    <scope>NUCLEOTIDE SEQUENCE [LARGE SCALE GENOMIC DNA]</scope>
</reference>
<evidence type="ECO:0000313" key="2">
    <source>
        <dbReference type="Proteomes" id="UP001057402"/>
    </source>
</evidence>
<protein>
    <submittedName>
        <fullName evidence="1">Uncharacterized protein</fullName>
    </submittedName>
</protein>
<keyword evidence="2" id="KW-1185">Reference proteome</keyword>
<gene>
    <name evidence="1" type="ORF">MLD38_020264</name>
</gene>